<dbReference type="OrthoDB" id="290515at2"/>
<dbReference type="RefSeq" id="WP_145217751.1">
    <property type="nucleotide sequence ID" value="NZ_CP036269.1"/>
</dbReference>
<proteinExistence type="predicted"/>
<evidence type="ECO:0000313" key="3">
    <source>
        <dbReference type="Proteomes" id="UP000317171"/>
    </source>
</evidence>
<dbReference type="AlphaFoldDB" id="A0A517RH83"/>
<sequence>MFQQYLYRVSLAALLILVVIENSTLYAQQTLSPELIGGKLNRDSYTLCREIRTKFRGIRGQRTLFNKAYDIHEMADEIHRMIILNAPVQGMDQALSDLNLLVDDLDQTLRAGRLPVLRDPVIKPTGPNGYVFYGGNGYPQPCFQCQGFPYRMVPEQNLHALNQTLKEMKYSIDLLQAQYAPHPQALPERRLFPTPRSGAPFETEREQPSTPLRQPEALQPKYDSRWKPSRKEPSVFPPAIPPNRSVPSKQGPEFLPPTPTAG</sequence>
<reference evidence="2 3" key="1">
    <citation type="submission" date="2019-02" db="EMBL/GenBank/DDBJ databases">
        <title>Deep-cultivation of Planctomycetes and their phenomic and genomic characterization uncovers novel biology.</title>
        <authorList>
            <person name="Wiegand S."/>
            <person name="Jogler M."/>
            <person name="Boedeker C."/>
            <person name="Pinto D."/>
            <person name="Vollmers J."/>
            <person name="Rivas-Marin E."/>
            <person name="Kohn T."/>
            <person name="Peeters S.H."/>
            <person name="Heuer A."/>
            <person name="Rast P."/>
            <person name="Oberbeckmann S."/>
            <person name="Bunk B."/>
            <person name="Jeske O."/>
            <person name="Meyerdierks A."/>
            <person name="Storesund J.E."/>
            <person name="Kallscheuer N."/>
            <person name="Luecker S."/>
            <person name="Lage O.M."/>
            <person name="Pohl T."/>
            <person name="Merkel B.J."/>
            <person name="Hornburger P."/>
            <person name="Mueller R.-W."/>
            <person name="Bruemmer F."/>
            <person name="Labrenz M."/>
            <person name="Spormann A.M."/>
            <person name="Op den Camp H."/>
            <person name="Overmann J."/>
            <person name="Amann R."/>
            <person name="Jetten M.S.M."/>
            <person name="Mascher T."/>
            <person name="Medema M.H."/>
            <person name="Devos D.P."/>
            <person name="Kaster A.-K."/>
            <person name="Ovreas L."/>
            <person name="Rohde M."/>
            <person name="Galperin M.Y."/>
            <person name="Jogler C."/>
        </authorList>
    </citation>
    <scope>NUCLEOTIDE SEQUENCE [LARGE SCALE GENOMIC DNA]</scope>
    <source>
        <strain evidence="2 3">Pan241w</strain>
    </source>
</reference>
<gene>
    <name evidence="2" type="ORF">Pan241w_33390</name>
</gene>
<evidence type="ECO:0000256" key="1">
    <source>
        <dbReference type="SAM" id="MobiDB-lite"/>
    </source>
</evidence>
<dbReference type="Proteomes" id="UP000317171">
    <property type="component" value="Chromosome"/>
</dbReference>
<organism evidence="2 3">
    <name type="scientific">Gimesia alba</name>
    <dbReference type="NCBI Taxonomy" id="2527973"/>
    <lineage>
        <taxon>Bacteria</taxon>
        <taxon>Pseudomonadati</taxon>
        <taxon>Planctomycetota</taxon>
        <taxon>Planctomycetia</taxon>
        <taxon>Planctomycetales</taxon>
        <taxon>Planctomycetaceae</taxon>
        <taxon>Gimesia</taxon>
    </lineage>
</organism>
<protein>
    <submittedName>
        <fullName evidence="2">Uncharacterized protein</fullName>
    </submittedName>
</protein>
<accession>A0A517RH83</accession>
<evidence type="ECO:0000313" key="2">
    <source>
        <dbReference type="EMBL" id="QDT43239.1"/>
    </source>
</evidence>
<feature type="compositionally biased region" description="Basic and acidic residues" evidence="1">
    <location>
        <begin position="222"/>
        <end position="233"/>
    </location>
</feature>
<dbReference type="KEGG" id="gaz:Pan241w_33390"/>
<feature type="region of interest" description="Disordered" evidence="1">
    <location>
        <begin position="184"/>
        <end position="262"/>
    </location>
</feature>
<keyword evidence="3" id="KW-1185">Reference proteome</keyword>
<dbReference type="EMBL" id="CP036269">
    <property type="protein sequence ID" value="QDT43239.1"/>
    <property type="molecule type" value="Genomic_DNA"/>
</dbReference>
<name>A0A517RH83_9PLAN</name>